<organism evidence="1 2">
    <name type="scientific">Kibdelosporangium lantanae</name>
    <dbReference type="NCBI Taxonomy" id="1497396"/>
    <lineage>
        <taxon>Bacteria</taxon>
        <taxon>Bacillati</taxon>
        <taxon>Actinomycetota</taxon>
        <taxon>Actinomycetes</taxon>
        <taxon>Pseudonocardiales</taxon>
        <taxon>Pseudonocardiaceae</taxon>
        <taxon>Kibdelosporangium</taxon>
    </lineage>
</organism>
<feature type="non-terminal residue" evidence="1">
    <location>
        <position position="1"/>
    </location>
</feature>
<evidence type="ECO:0000313" key="2">
    <source>
        <dbReference type="Proteomes" id="UP001597045"/>
    </source>
</evidence>
<gene>
    <name evidence="1" type="ORF">ACFQ1S_44510</name>
</gene>
<evidence type="ECO:0008006" key="3">
    <source>
        <dbReference type="Google" id="ProtNLM"/>
    </source>
</evidence>
<sequence>AQQFDSGSAGAGDMGKAAALEQLTAYSKQLRASAESLDAAYKNYVEVEGHNTARWKGKSLPA</sequence>
<keyword evidence="2" id="KW-1185">Reference proteome</keyword>
<dbReference type="EMBL" id="JBHTIS010004166">
    <property type="protein sequence ID" value="MFD1052144.1"/>
    <property type="molecule type" value="Genomic_DNA"/>
</dbReference>
<name>A0ABW3MRQ5_9PSEU</name>
<evidence type="ECO:0000313" key="1">
    <source>
        <dbReference type="EMBL" id="MFD1052144.1"/>
    </source>
</evidence>
<comment type="caution">
    <text evidence="1">The sequence shown here is derived from an EMBL/GenBank/DDBJ whole genome shotgun (WGS) entry which is preliminary data.</text>
</comment>
<dbReference type="Proteomes" id="UP001597045">
    <property type="component" value="Unassembled WGS sequence"/>
</dbReference>
<accession>A0ABW3MRQ5</accession>
<reference evidence="2" key="1">
    <citation type="journal article" date="2019" name="Int. J. Syst. Evol. Microbiol.">
        <title>The Global Catalogue of Microorganisms (GCM) 10K type strain sequencing project: providing services to taxonomists for standard genome sequencing and annotation.</title>
        <authorList>
            <consortium name="The Broad Institute Genomics Platform"/>
            <consortium name="The Broad Institute Genome Sequencing Center for Infectious Disease"/>
            <person name="Wu L."/>
            <person name="Ma J."/>
        </authorList>
    </citation>
    <scope>NUCLEOTIDE SEQUENCE [LARGE SCALE GENOMIC DNA]</scope>
    <source>
        <strain evidence="2">JCM 31486</strain>
    </source>
</reference>
<protein>
    <recommendedName>
        <fullName evidence="3">WXG100 family type VII secretion target</fullName>
    </recommendedName>
</protein>
<proteinExistence type="predicted"/>